<evidence type="ECO:0000256" key="1">
    <source>
        <dbReference type="ARBA" id="ARBA00004202"/>
    </source>
</evidence>
<dbReference type="InterPro" id="IPR003593">
    <property type="entry name" value="AAA+_ATPase"/>
</dbReference>
<evidence type="ECO:0000256" key="8">
    <source>
        <dbReference type="ARBA" id="ARBA00022967"/>
    </source>
</evidence>
<evidence type="ECO:0000313" key="12">
    <source>
        <dbReference type="Proteomes" id="UP000255036"/>
    </source>
</evidence>
<evidence type="ECO:0000256" key="2">
    <source>
        <dbReference type="ARBA" id="ARBA00022448"/>
    </source>
</evidence>
<keyword evidence="3" id="KW-1003">Cell membrane</keyword>
<evidence type="ECO:0000256" key="9">
    <source>
        <dbReference type="ARBA" id="ARBA00023136"/>
    </source>
</evidence>
<dbReference type="InterPro" id="IPR017871">
    <property type="entry name" value="ABC_transporter-like_CS"/>
</dbReference>
<feature type="domain" description="ABC transporter" evidence="10">
    <location>
        <begin position="253"/>
        <end position="497"/>
    </location>
</feature>
<dbReference type="EMBL" id="QRCT01000050">
    <property type="protein sequence ID" value="RDU22238.1"/>
    <property type="molecule type" value="Genomic_DNA"/>
</dbReference>
<dbReference type="Pfam" id="PF00005">
    <property type="entry name" value="ABC_tran"/>
    <property type="match status" value="2"/>
</dbReference>
<evidence type="ECO:0000256" key="4">
    <source>
        <dbReference type="ARBA" id="ARBA00022597"/>
    </source>
</evidence>
<keyword evidence="2" id="KW-0813">Transport</keyword>
<keyword evidence="5" id="KW-0677">Repeat</keyword>
<evidence type="ECO:0000313" key="11">
    <source>
        <dbReference type="EMBL" id="RDU22238.1"/>
    </source>
</evidence>
<dbReference type="InterPro" id="IPR027417">
    <property type="entry name" value="P-loop_NTPase"/>
</dbReference>
<feature type="domain" description="ABC transporter" evidence="10">
    <location>
        <begin position="6"/>
        <end position="243"/>
    </location>
</feature>
<evidence type="ECO:0000256" key="6">
    <source>
        <dbReference type="ARBA" id="ARBA00022741"/>
    </source>
</evidence>
<dbReference type="GO" id="GO:0005886">
    <property type="term" value="C:plasma membrane"/>
    <property type="evidence" value="ECO:0007669"/>
    <property type="project" value="UniProtKB-SubCell"/>
</dbReference>
<dbReference type="RefSeq" id="WP_115483419.1">
    <property type="nucleotide sequence ID" value="NZ_QRCT01000050.1"/>
</dbReference>
<evidence type="ECO:0000256" key="7">
    <source>
        <dbReference type="ARBA" id="ARBA00022840"/>
    </source>
</evidence>
<dbReference type="CDD" id="cd03216">
    <property type="entry name" value="ABC_Carb_Monos_I"/>
    <property type="match status" value="1"/>
</dbReference>
<keyword evidence="6" id="KW-0547">Nucleotide-binding</keyword>
<dbReference type="PROSITE" id="PS00211">
    <property type="entry name" value="ABC_TRANSPORTER_1"/>
    <property type="match status" value="1"/>
</dbReference>
<keyword evidence="8" id="KW-1278">Translocase</keyword>
<dbReference type="InterPro" id="IPR003439">
    <property type="entry name" value="ABC_transporter-like_ATP-bd"/>
</dbReference>
<gene>
    <name evidence="11" type="ORF">DWV06_17095</name>
</gene>
<dbReference type="FunFam" id="3.40.50.300:FF:000127">
    <property type="entry name" value="Ribose import ATP-binding protein RbsA"/>
    <property type="match status" value="1"/>
</dbReference>
<keyword evidence="12" id="KW-1185">Reference proteome</keyword>
<keyword evidence="4" id="KW-0762">Sugar transport</keyword>
<dbReference type="SMART" id="SM00382">
    <property type="entry name" value="AAA"/>
    <property type="match status" value="2"/>
</dbReference>
<dbReference type="CDD" id="cd03215">
    <property type="entry name" value="ABC_Carb_Monos_II"/>
    <property type="match status" value="1"/>
</dbReference>
<dbReference type="PROSITE" id="PS50893">
    <property type="entry name" value="ABC_TRANSPORTER_2"/>
    <property type="match status" value="2"/>
</dbReference>
<dbReference type="InterPro" id="IPR050107">
    <property type="entry name" value="ABC_carbohydrate_import_ATPase"/>
</dbReference>
<dbReference type="GO" id="GO:0016887">
    <property type="term" value="F:ATP hydrolysis activity"/>
    <property type="evidence" value="ECO:0007669"/>
    <property type="project" value="InterPro"/>
</dbReference>
<dbReference type="AlphaFoldDB" id="A0A371ARQ6"/>
<keyword evidence="9" id="KW-0472">Membrane</keyword>
<dbReference type="Gene3D" id="3.40.50.300">
    <property type="entry name" value="P-loop containing nucleotide triphosphate hydrolases"/>
    <property type="match status" value="2"/>
</dbReference>
<dbReference type="GO" id="GO:0005524">
    <property type="term" value="F:ATP binding"/>
    <property type="evidence" value="ECO:0007669"/>
    <property type="project" value="UniProtKB-KW"/>
</dbReference>
<comment type="subcellular location">
    <subcellularLocation>
        <location evidence="1">Cell membrane</location>
        <topology evidence="1">Peripheral membrane protein</topology>
    </subcellularLocation>
</comment>
<dbReference type="PANTHER" id="PTHR43790:SF3">
    <property type="entry name" value="D-ALLOSE IMPORT ATP-BINDING PROTEIN ALSA-RELATED"/>
    <property type="match status" value="1"/>
</dbReference>
<comment type="caution">
    <text evidence="11">The sequence shown here is derived from an EMBL/GenBank/DDBJ whole genome shotgun (WGS) entry which is preliminary data.</text>
</comment>
<evidence type="ECO:0000256" key="5">
    <source>
        <dbReference type="ARBA" id="ARBA00022737"/>
    </source>
</evidence>
<organism evidence="11 12">
    <name type="scientific">Anaerosacchariphilus polymeriproducens</name>
    <dbReference type="NCBI Taxonomy" id="1812858"/>
    <lineage>
        <taxon>Bacteria</taxon>
        <taxon>Bacillati</taxon>
        <taxon>Bacillota</taxon>
        <taxon>Clostridia</taxon>
        <taxon>Lachnospirales</taxon>
        <taxon>Lachnospiraceae</taxon>
        <taxon>Anaerosacchariphilus</taxon>
    </lineage>
</organism>
<dbReference type="Proteomes" id="UP000255036">
    <property type="component" value="Unassembled WGS sequence"/>
</dbReference>
<evidence type="ECO:0000259" key="10">
    <source>
        <dbReference type="PROSITE" id="PS50893"/>
    </source>
</evidence>
<protein>
    <submittedName>
        <fullName evidence="11">Sugar ABC transporter ATP-binding protein</fullName>
    </submittedName>
</protein>
<accession>A0A371ARQ6</accession>
<keyword evidence="7 11" id="KW-0067">ATP-binding</keyword>
<dbReference type="OrthoDB" id="9771863at2"/>
<reference evidence="11 12" key="1">
    <citation type="submission" date="2018-07" db="EMBL/GenBank/DDBJ databases">
        <title>Anaerosacharophilus polymeroproducens gen. nov. sp. nov., an anaerobic bacterium isolated from salt field.</title>
        <authorList>
            <person name="Kim W."/>
            <person name="Yang S.-H."/>
            <person name="Oh J."/>
            <person name="Lee J.-H."/>
            <person name="Kwon K.K."/>
        </authorList>
    </citation>
    <scope>NUCLEOTIDE SEQUENCE [LARGE SCALE GENOMIC DNA]</scope>
    <source>
        <strain evidence="11 12">MCWD5</strain>
    </source>
</reference>
<evidence type="ECO:0000256" key="3">
    <source>
        <dbReference type="ARBA" id="ARBA00022475"/>
    </source>
</evidence>
<name>A0A371ARQ6_9FIRM</name>
<proteinExistence type="predicted"/>
<dbReference type="SUPFAM" id="SSF52540">
    <property type="entry name" value="P-loop containing nucleoside triphosphate hydrolases"/>
    <property type="match status" value="2"/>
</dbReference>
<sequence length="497" mass="54967">MVDTILKMEGIHKQFSGVYALKDIHFELKKGEIHALLGENGAGKSTLIKILGGIYKADAGKIYISGKEHQMTGVTDSQEQGISVIHQELCLVPEMSVAENMYLGRESVYGHSCFVNTGELKIKAEKVLESLGLMISGNTKVSELSIAQQQVVEIAKALTVNAKILVMDEPTASLTEKEVKMLFKTIEELRKKQISIIYISHRLEEIFEITDRITIIRDGTYVGTKNTCKTTKDELISMMVGRKLDELFIKSKSEFGEVVFQVKNLVVKNKVKDVSFSVRKGEILGIAGLVGAGRTETVRAIFGIDAYESGEIYIDGKKVKIKNVKDAMRYGIGLVPENRKEQGLILIRSVEYNATLTILKEIMKGCFTNRKARDGIVNKYIQMLGIKTPSPLTIAKNLSGGNQQKIVIAKWLATNPKVLILDEPTRGVDVGAKVEIYRIMSMLAEQGVGIIMISSELPEIINMSDRAIVMNEGRVTGELPKSELAQEKLMYFATGGN</sequence>
<dbReference type="PANTHER" id="PTHR43790">
    <property type="entry name" value="CARBOHYDRATE TRANSPORT ATP-BINDING PROTEIN MG119-RELATED"/>
    <property type="match status" value="1"/>
</dbReference>